<reference evidence="1 2" key="1">
    <citation type="submission" date="2021-05" db="EMBL/GenBank/DDBJ databases">
        <authorList>
            <person name="Bhalla S."/>
            <person name="Clase K."/>
            <person name="Cornely K."/>
            <person name="Forsyth M.H."/>
            <person name="Gosselin S."/>
            <person name="Jensen A."/>
            <person name="Nieto F."/>
            <person name="Tarbox B."/>
            <person name="Butela K.A."/>
            <person name="Garlena R.A."/>
            <person name="Russell D.A."/>
            <person name="Jacobs-Sera D."/>
            <person name="Hatfull G.F."/>
        </authorList>
    </citation>
    <scope>NUCLEOTIDE SEQUENCE [LARGE SCALE GENOMIC DNA]</scope>
</reference>
<dbReference type="EMBL" id="MZ322021">
    <property type="protein sequence ID" value="QXN74355.1"/>
    <property type="molecule type" value="Genomic_DNA"/>
</dbReference>
<evidence type="ECO:0000313" key="2">
    <source>
        <dbReference type="Proteomes" id="UP000827554"/>
    </source>
</evidence>
<keyword evidence="2" id="KW-1185">Reference proteome</keyword>
<accession>A0AAE7SCK9</accession>
<protein>
    <submittedName>
        <fullName evidence="1">Uncharacterized protein</fullName>
    </submittedName>
</protein>
<gene>
    <name evidence="1" type="primary">140</name>
    <name evidence="1" type="ORF">SEA_CAFASSO_140</name>
</gene>
<sequence>MIITIHCPEGREAEYVEHVARQLEEGYTSGHVDRVTHWEIVDDAANDPTALGEVFHQ</sequence>
<dbReference type="Proteomes" id="UP000827554">
    <property type="component" value="Segment"/>
</dbReference>
<evidence type="ECO:0000313" key="1">
    <source>
        <dbReference type="EMBL" id="QXN74355.1"/>
    </source>
</evidence>
<name>A0AAE7SCK9_9CAUD</name>
<organism evidence="1 2">
    <name type="scientific">Gordonia phage Cafasso</name>
    <dbReference type="NCBI Taxonomy" id="2851095"/>
    <lineage>
        <taxon>Viruses</taxon>
        <taxon>Duplodnaviria</taxon>
        <taxon>Heunggongvirae</taxon>
        <taxon>Uroviricota</taxon>
        <taxon>Caudoviricetes</taxon>
        <taxon>Kruegerviridae</taxon>
        <taxon>Cafassovirus</taxon>
        <taxon>Cafassovirus cafasso</taxon>
    </lineage>
</organism>
<proteinExistence type="predicted"/>